<dbReference type="PANTHER" id="PTHR43806">
    <property type="entry name" value="PEPTIDASE S8"/>
    <property type="match status" value="1"/>
</dbReference>
<keyword evidence="2 5" id="KW-0645">Protease</keyword>
<feature type="active site" description="Charge relay system" evidence="5">
    <location>
        <position position="222"/>
    </location>
</feature>
<dbReference type="InterPro" id="IPR036852">
    <property type="entry name" value="Peptidase_S8/S53_dom_sf"/>
</dbReference>
<evidence type="ECO:0000256" key="4">
    <source>
        <dbReference type="ARBA" id="ARBA00022825"/>
    </source>
</evidence>
<proteinExistence type="inferred from homology"/>
<dbReference type="PROSITE" id="PS51892">
    <property type="entry name" value="SUBTILASE"/>
    <property type="match status" value="1"/>
</dbReference>
<sequence>MSSPRRAAALTTAAVLALGAATVIPSAAAPPTGSTTIKASSVTLITGDVVELTDAGAGKKAATVRPAAGREGVSFHTIEADGGLRVLPSDAVPFVASGVLDVDLFDVDELIADGYGEAASLPLIVKDTPGARSAQNLAGTTTTRQLPSIGGRALTAAKDQLPELWKSLNPGAGARSLNSGVTKIWLDGKVRPVLDKSVPQIGAPDAWKAGYEGSGVQVAVLDTGVDATHPDLDGKVKESQDFSGSPTGTEDHFGHGTHVAATIAGTGAGAGGTRKGVAPKADLLVGKVLGDDGYGYDSWIIAGMEWAASEGAKVVNMSLGGEATDGTDPLSQAVNDITAQTGTLFVVAAGNEGQDETVGTPGAAASALTVGAVDREDKLADFSSRGPRLGDAGLKPEITAPGVGIIAARATGTVMGDPVDELYTAASGTSMATPHVAGAAALLAQQHPDWKADQLKNALVSTAKTQAQQTVYQQGVGRVDLTRAVAQKVTASGVADFGVQTAEAGTRTITYRNDSGSPVTLNLSVQVTNLDDKQPETDGFGLPATVTVPANGTADVPLTLDPAKLGRGQYSGWIVATGPDGVVTHTAVGALRAGPKHKVTLRAVGLDGQPTGVPVISLFGDNSRSDVLAWIPNGATYTAEVEEGTYLLHSLVENNDPKNEQVSLFTDPNIVVSKDSEIVIDARKAVPIKIETPKPSEQQAVLSYYVHREYGNGRSISHGVMHFSTVQQVNVTPTKPVKDGSFEFSSRWQLVAPLVQASIPGVSGPLDINLLHRSPSYEGKKRFRLVTSLEDAKGALVVLDSDDEDEQIKAAAAAGAAAVILVRPADWGAWTVWRPVGDREPIPAMVTTFKDGQKLVDRVRRGKATIDLTLTTSSPYLYDVQQVSTGFIPAQIVYKVTAANSARITTRYADNGGFNWAKEQRFGWRPWQEYSWNDSQRFVETPKVREEWVTSGDSLWQHRVSHLYTWDTMNPLGSGMTSVPRSYRNGSSDETWFGPVVRPAAAPGIQSTRTGDRLSLRIPSFVDAGGHYTIGEATKDSATLSRNGQVVAELPDAWEDVITSSDNAAYKLDLSTERIDEEGEWNWGTRTETSWEFRSAKQADDKATPLALQQVAYTVPVDLTGRVSARTHVVGFESPRASSLQAWASFDEGKTWKRLVVIGALGHYLAVVPNAHDTVSLKVAAKAPNGSKITQTVIRAYGIK</sequence>
<evidence type="ECO:0000313" key="11">
    <source>
        <dbReference type="Proteomes" id="UP000292385"/>
    </source>
</evidence>
<feature type="active site" description="Charge relay system" evidence="5">
    <location>
        <position position="255"/>
    </location>
</feature>
<dbReference type="InterPro" id="IPR015500">
    <property type="entry name" value="Peptidase_S8_subtilisin-rel"/>
</dbReference>
<dbReference type="InterPro" id="IPR023827">
    <property type="entry name" value="Peptidase_S8_Asp-AS"/>
</dbReference>
<evidence type="ECO:0000256" key="5">
    <source>
        <dbReference type="PROSITE-ProRule" id="PRU01240"/>
    </source>
</evidence>
<evidence type="ECO:0000256" key="8">
    <source>
        <dbReference type="SAM" id="SignalP"/>
    </source>
</evidence>
<dbReference type="InterPro" id="IPR000209">
    <property type="entry name" value="Peptidase_S8/S53_dom"/>
</dbReference>
<keyword evidence="11" id="KW-1185">Reference proteome</keyword>
<keyword evidence="8" id="KW-0732">Signal</keyword>
<organism evidence="10 11">
    <name type="scientific">Kribbella speibonae</name>
    <dbReference type="NCBI Taxonomy" id="1572660"/>
    <lineage>
        <taxon>Bacteria</taxon>
        <taxon>Bacillati</taxon>
        <taxon>Actinomycetota</taxon>
        <taxon>Actinomycetes</taxon>
        <taxon>Propionibacteriales</taxon>
        <taxon>Kribbellaceae</taxon>
        <taxon>Kribbella</taxon>
    </lineage>
</organism>
<evidence type="ECO:0000313" key="10">
    <source>
        <dbReference type="EMBL" id="TCC18830.1"/>
    </source>
</evidence>
<dbReference type="Proteomes" id="UP000292385">
    <property type="component" value="Unassembled WGS sequence"/>
</dbReference>
<evidence type="ECO:0000259" key="9">
    <source>
        <dbReference type="Pfam" id="PF00082"/>
    </source>
</evidence>
<evidence type="ECO:0000256" key="2">
    <source>
        <dbReference type="ARBA" id="ARBA00022670"/>
    </source>
</evidence>
<dbReference type="InterPro" id="IPR023828">
    <property type="entry name" value="Peptidase_S8_Ser-AS"/>
</dbReference>
<keyword evidence="4 5" id="KW-0720">Serine protease</keyword>
<dbReference type="SUPFAM" id="SSF52743">
    <property type="entry name" value="Subtilisin-like"/>
    <property type="match status" value="1"/>
</dbReference>
<evidence type="ECO:0000256" key="6">
    <source>
        <dbReference type="RuleBase" id="RU003355"/>
    </source>
</evidence>
<keyword evidence="3 5" id="KW-0378">Hydrolase</keyword>
<feature type="compositionally biased region" description="Basic and acidic residues" evidence="7">
    <location>
        <begin position="229"/>
        <end position="240"/>
    </location>
</feature>
<dbReference type="PROSITE" id="PS00136">
    <property type="entry name" value="SUBTILASE_ASP"/>
    <property type="match status" value="1"/>
</dbReference>
<feature type="signal peptide" evidence="8">
    <location>
        <begin position="1"/>
        <end position="28"/>
    </location>
</feature>
<reference evidence="10 11" key="1">
    <citation type="submission" date="2019-02" db="EMBL/GenBank/DDBJ databases">
        <title>Kribbella capetownensis sp. nov. and Kribbella speibonae sp. nov., isolated from soil.</title>
        <authorList>
            <person name="Curtis S.M."/>
            <person name="Norton I."/>
            <person name="Everest G.J."/>
            <person name="Meyers P.R."/>
        </authorList>
    </citation>
    <scope>NUCLEOTIDE SEQUENCE [LARGE SCALE GENOMIC DNA]</scope>
    <source>
        <strain evidence="10 11">SK5</strain>
    </source>
</reference>
<gene>
    <name evidence="10" type="ORF">E0H58_33760</name>
</gene>
<dbReference type="Gene3D" id="3.40.50.200">
    <property type="entry name" value="Peptidase S8/S53 domain"/>
    <property type="match status" value="1"/>
</dbReference>
<dbReference type="RefSeq" id="WP_131466958.1">
    <property type="nucleotide sequence ID" value="NZ_SJJY01000009.1"/>
</dbReference>
<dbReference type="EMBL" id="SJJY01000009">
    <property type="protein sequence ID" value="TCC18830.1"/>
    <property type="molecule type" value="Genomic_DNA"/>
</dbReference>
<evidence type="ECO:0000256" key="1">
    <source>
        <dbReference type="ARBA" id="ARBA00011073"/>
    </source>
</evidence>
<name>A0ABY1ZZF2_9ACTN</name>
<feature type="domain" description="Peptidase S8/S53" evidence="9">
    <location>
        <begin position="213"/>
        <end position="477"/>
    </location>
</feature>
<feature type="active site" description="Charge relay system" evidence="5">
    <location>
        <position position="430"/>
    </location>
</feature>
<comment type="caution">
    <text evidence="10">The sequence shown here is derived from an EMBL/GenBank/DDBJ whole genome shotgun (WGS) entry which is preliminary data.</text>
</comment>
<protein>
    <submittedName>
        <fullName evidence="10">Peptidase S8</fullName>
    </submittedName>
</protein>
<dbReference type="PROSITE" id="PS00138">
    <property type="entry name" value="SUBTILASE_SER"/>
    <property type="match status" value="1"/>
</dbReference>
<dbReference type="PANTHER" id="PTHR43806:SF65">
    <property type="entry name" value="SERINE PROTEASE APRX"/>
    <property type="match status" value="1"/>
</dbReference>
<feature type="chain" id="PRO_5046288094" evidence="8">
    <location>
        <begin position="29"/>
        <end position="1200"/>
    </location>
</feature>
<evidence type="ECO:0000256" key="7">
    <source>
        <dbReference type="SAM" id="MobiDB-lite"/>
    </source>
</evidence>
<evidence type="ECO:0000256" key="3">
    <source>
        <dbReference type="ARBA" id="ARBA00022801"/>
    </source>
</evidence>
<accession>A0ABY1ZZF2</accession>
<dbReference type="PRINTS" id="PR00723">
    <property type="entry name" value="SUBTILISIN"/>
</dbReference>
<dbReference type="Pfam" id="PF00082">
    <property type="entry name" value="Peptidase_S8"/>
    <property type="match status" value="1"/>
</dbReference>
<dbReference type="InterPro" id="IPR050131">
    <property type="entry name" value="Peptidase_S8_subtilisin-like"/>
</dbReference>
<dbReference type="Gene3D" id="3.50.30.30">
    <property type="match status" value="1"/>
</dbReference>
<comment type="similarity">
    <text evidence="1 5 6">Belongs to the peptidase S8 family.</text>
</comment>
<feature type="region of interest" description="Disordered" evidence="7">
    <location>
        <begin position="229"/>
        <end position="255"/>
    </location>
</feature>